<comment type="caution">
    <text evidence="2">The sequence shown here is derived from an EMBL/GenBank/DDBJ whole genome shotgun (WGS) entry which is preliminary data.</text>
</comment>
<evidence type="ECO:0000313" key="2">
    <source>
        <dbReference type="EMBL" id="OEZ94360.1"/>
    </source>
</evidence>
<dbReference type="Proteomes" id="UP000175989">
    <property type="component" value="Unassembled WGS sequence"/>
</dbReference>
<feature type="region of interest" description="Disordered" evidence="1">
    <location>
        <begin position="18"/>
        <end position="78"/>
    </location>
</feature>
<dbReference type="AlphaFoldDB" id="A0A1E7WBY5"/>
<gene>
    <name evidence="2" type="ORF">DUPY_45900</name>
</gene>
<name>A0A1E7WBY5_9BURK</name>
<sequence>MVNVTSINAVQSAVVRAERQVQQGETRVNQDAARLDQSESQLSRDREALAQNQRESTRAARPAPEPAPAVNLNRAIENPSRAEQVLPGLLAASRPQVNALGQTIGKFINTTA</sequence>
<evidence type="ECO:0000313" key="3">
    <source>
        <dbReference type="Proteomes" id="UP000175989"/>
    </source>
</evidence>
<proteinExistence type="predicted"/>
<feature type="compositionally biased region" description="Polar residues" evidence="1">
    <location>
        <begin position="20"/>
        <end position="29"/>
    </location>
</feature>
<feature type="compositionally biased region" description="Basic and acidic residues" evidence="1">
    <location>
        <begin position="33"/>
        <end position="48"/>
    </location>
</feature>
<dbReference type="PATRIC" id="fig|762836.4.peg.4724"/>
<accession>A0A1E7WBY5</accession>
<evidence type="ECO:0000256" key="1">
    <source>
        <dbReference type="SAM" id="MobiDB-lite"/>
    </source>
</evidence>
<dbReference type="EMBL" id="LROM01000134">
    <property type="protein sequence ID" value="OEZ94360.1"/>
    <property type="molecule type" value="Genomic_DNA"/>
</dbReference>
<organism evidence="2 3">
    <name type="scientific">Duganella phyllosphaerae</name>
    <dbReference type="NCBI Taxonomy" id="762836"/>
    <lineage>
        <taxon>Bacteria</taxon>
        <taxon>Pseudomonadati</taxon>
        <taxon>Pseudomonadota</taxon>
        <taxon>Betaproteobacteria</taxon>
        <taxon>Burkholderiales</taxon>
        <taxon>Oxalobacteraceae</taxon>
        <taxon>Telluria group</taxon>
        <taxon>Duganella</taxon>
    </lineage>
</organism>
<protein>
    <submittedName>
        <fullName evidence="2">Uncharacterized protein</fullName>
    </submittedName>
</protein>
<reference evidence="3" key="1">
    <citation type="journal article" date="2016" name="Front. Microbiol.">
        <title>Molecular Keys to the Janthinobacterium and Duganella spp. Interaction with the Plant Pathogen Fusarium graminearum.</title>
        <authorList>
            <person name="Haack F.S."/>
            <person name="Poehlein A."/>
            <person name="Kroger C."/>
            <person name="Voigt C.A."/>
            <person name="Piepenbring M."/>
            <person name="Bode H.B."/>
            <person name="Daniel R."/>
            <person name="Schafer W."/>
            <person name="Streit W.R."/>
        </authorList>
    </citation>
    <scope>NUCLEOTIDE SEQUENCE [LARGE SCALE GENOMIC DNA]</scope>
    <source>
        <strain evidence="3">T54</strain>
    </source>
</reference>
<keyword evidence="3" id="KW-1185">Reference proteome</keyword>